<dbReference type="EC" id="3.1.3.5" evidence="3"/>
<comment type="caution">
    <text evidence="9">The sequence shown here is derived from an EMBL/GenBank/DDBJ whole genome shotgun (WGS) entry which is preliminary data.</text>
</comment>
<dbReference type="Proteomes" id="UP001501570">
    <property type="component" value="Unassembled WGS sequence"/>
</dbReference>
<dbReference type="Gene3D" id="3.40.1210.10">
    <property type="entry name" value="Survival protein SurE-like phosphatase/nucleotidase"/>
    <property type="match status" value="1"/>
</dbReference>
<organism evidence="9 10">
    <name type="scientific">Rugosimonospora acidiphila</name>
    <dbReference type="NCBI Taxonomy" id="556531"/>
    <lineage>
        <taxon>Bacteria</taxon>
        <taxon>Bacillati</taxon>
        <taxon>Actinomycetota</taxon>
        <taxon>Actinomycetes</taxon>
        <taxon>Micromonosporales</taxon>
        <taxon>Micromonosporaceae</taxon>
        <taxon>Rugosimonospora</taxon>
    </lineage>
</organism>
<dbReference type="InterPro" id="IPR002828">
    <property type="entry name" value="SurE-like_Pase/nucleotidase"/>
</dbReference>
<evidence type="ECO:0000313" key="9">
    <source>
        <dbReference type="EMBL" id="GAA5197779.1"/>
    </source>
</evidence>
<accession>A0ABP9SLX3</accession>
<dbReference type="EMBL" id="BAABJQ010000031">
    <property type="protein sequence ID" value="GAA5197779.1"/>
    <property type="molecule type" value="Genomic_DNA"/>
</dbReference>
<evidence type="ECO:0000256" key="6">
    <source>
        <dbReference type="ARBA" id="ARBA00022741"/>
    </source>
</evidence>
<dbReference type="InterPro" id="IPR036523">
    <property type="entry name" value="SurE-like_sf"/>
</dbReference>
<dbReference type="PANTHER" id="PTHR30457:SF12">
    <property type="entry name" value="5'_3'-NUCLEOTIDASE SURE"/>
    <property type="match status" value="1"/>
</dbReference>
<name>A0ABP9SLX3_9ACTN</name>
<evidence type="ECO:0000256" key="7">
    <source>
        <dbReference type="ARBA" id="ARBA00022801"/>
    </source>
</evidence>
<evidence type="ECO:0000256" key="4">
    <source>
        <dbReference type="ARBA" id="ARBA00022490"/>
    </source>
</evidence>
<feature type="domain" description="Survival protein SurE-like phosphatase/nucleotidase" evidence="8">
    <location>
        <begin position="4"/>
        <end position="187"/>
    </location>
</feature>
<proteinExistence type="inferred from homology"/>
<comment type="catalytic activity">
    <reaction evidence="1">
        <text>a ribonucleoside 5'-phosphate + H2O = a ribonucleoside + phosphate</text>
        <dbReference type="Rhea" id="RHEA:12484"/>
        <dbReference type="ChEBI" id="CHEBI:15377"/>
        <dbReference type="ChEBI" id="CHEBI:18254"/>
        <dbReference type="ChEBI" id="CHEBI:43474"/>
        <dbReference type="ChEBI" id="CHEBI:58043"/>
        <dbReference type="EC" id="3.1.3.5"/>
    </reaction>
</comment>
<evidence type="ECO:0000313" key="10">
    <source>
        <dbReference type="Proteomes" id="UP001501570"/>
    </source>
</evidence>
<keyword evidence="5" id="KW-0479">Metal-binding</keyword>
<evidence type="ECO:0000256" key="1">
    <source>
        <dbReference type="ARBA" id="ARBA00000815"/>
    </source>
</evidence>
<reference evidence="10" key="1">
    <citation type="journal article" date="2019" name="Int. J. Syst. Evol. Microbiol.">
        <title>The Global Catalogue of Microorganisms (GCM) 10K type strain sequencing project: providing services to taxonomists for standard genome sequencing and annotation.</title>
        <authorList>
            <consortium name="The Broad Institute Genomics Platform"/>
            <consortium name="The Broad Institute Genome Sequencing Center for Infectious Disease"/>
            <person name="Wu L."/>
            <person name="Ma J."/>
        </authorList>
    </citation>
    <scope>NUCLEOTIDE SEQUENCE [LARGE SCALE GENOMIC DNA]</scope>
    <source>
        <strain evidence="10">JCM 18304</strain>
    </source>
</reference>
<keyword evidence="6" id="KW-0547">Nucleotide-binding</keyword>
<protein>
    <recommendedName>
        <fullName evidence="3">5'-nucleotidase</fullName>
        <ecNumber evidence="3">3.1.3.5</ecNumber>
    </recommendedName>
</protein>
<evidence type="ECO:0000256" key="5">
    <source>
        <dbReference type="ARBA" id="ARBA00022723"/>
    </source>
</evidence>
<evidence type="ECO:0000259" key="8">
    <source>
        <dbReference type="Pfam" id="PF01975"/>
    </source>
</evidence>
<dbReference type="PANTHER" id="PTHR30457">
    <property type="entry name" value="5'-NUCLEOTIDASE SURE"/>
    <property type="match status" value="1"/>
</dbReference>
<dbReference type="RefSeq" id="WP_345637038.1">
    <property type="nucleotide sequence ID" value="NZ_BAABJQ010000031.1"/>
</dbReference>
<comment type="similarity">
    <text evidence="2">Belongs to the SurE nucleotidase family.</text>
</comment>
<keyword evidence="4" id="KW-0963">Cytoplasm</keyword>
<dbReference type="SUPFAM" id="SSF64167">
    <property type="entry name" value="SurE-like"/>
    <property type="match status" value="1"/>
</dbReference>
<sequence length="252" mass="25682">MRALITNDDGIAAEGVRQLAIAARNAGLDVVVAAPMSESSGSSASIAIMERDGKVPVAPRELDGLAEVPVFAVDAPPAFIVLSATRGAFGPPPDVVLAGINRGSNTGRSVLHSGTVGAALTGAAHGRAALAVSLDLAGGPGERAYWETAARLAGRLLPLLSDQFAMNLNVPNLPREQVRGLREARLASFGAVQTRITEEGVGEVEAAVGEAGEAPDPDTDTALLAAGFAVVTALTPPREADVAPLRLPSYQD</sequence>
<evidence type="ECO:0000256" key="2">
    <source>
        <dbReference type="ARBA" id="ARBA00011062"/>
    </source>
</evidence>
<keyword evidence="7" id="KW-0378">Hydrolase</keyword>
<dbReference type="Pfam" id="PF01975">
    <property type="entry name" value="SurE"/>
    <property type="match status" value="1"/>
</dbReference>
<gene>
    <name evidence="9" type="ORF">GCM10023322_69740</name>
</gene>
<dbReference type="InterPro" id="IPR030048">
    <property type="entry name" value="SurE"/>
</dbReference>
<evidence type="ECO:0000256" key="3">
    <source>
        <dbReference type="ARBA" id="ARBA00012643"/>
    </source>
</evidence>
<keyword evidence="10" id="KW-1185">Reference proteome</keyword>